<accession>A0AAV2H7R5</accession>
<feature type="non-terminal residue" evidence="10">
    <location>
        <position position="139"/>
    </location>
</feature>
<proteinExistence type="predicted"/>
<dbReference type="PROSITE" id="PS50050">
    <property type="entry name" value="TNFR_NGFR_2"/>
    <property type="match status" value="1"/>
</dbReference>
<keyword evidence="8" id="KW-0732">Signal</keyword>
<evidence type="ECO:0000256" key="7">
    <source>
        <dbReference type="PROSITE-ProRule" id="PRU00206"/>
    </source>
</evidence>
<comment type="caution">
    <text evidence="10">The sequence shown here is derived from an EMBL/GenBank/DDBJ whole genome shotgun (WGS) entry which is preliminary data.</text>
</comment>
<evidence type="ECO:0000259" key="9">
    <source>
        <dbReference type="PROSITE" id="PS50050"/>
    </source>
</evidence>
<evidence type="ECO:0000256" key="3">
    <source>
        <dbReference type="ARBA" id="ARBA00023136"/>
    </source>
</evidence>
<reference evidence="10 11" key="1">
    <citation type="submission" date="2024-04" db="EMBL/GenBank/DDBJ databases">
        <authorList>
            <consortium name="Genoscope - CEA"/>
            <person name="William W."/>
        </authorList>
    </citation>
    <scope>NUCLEOTIDE SEQUENCE [LARGE SCALE GENOMIC DNA]</scope>
</reference>
<dbReference type="Gene3D" id="2.10.50.10">
    <property type="entry name" value="Tumor Necrosis Factor Receptor, subunit A, domain 2"/>
    <property type="match status" value="2"/>
</dbReference>
<feature type="disulfide bond" evidence="7">
    <location>
        <begin position="119"/>
        <end position="137"/>
    </location>
</feature>
<dbReference type="Pfam" id="PF00020">
    <property type="entry name" value="TNFR_c6"/>
    <property type="match status" value="2"/>
</dbReference>
<comment type="caution">
    <text evidence="7">Lacks conserved residue(s) required for the propagation of feature annotation.</text>
</comment>
<keyword evidence="5" id="KW-0675">Receptor</keyword>
<evidence type="ECO:0000256" key="5">
    <source>
        <dbReference type="ARBA" id="ARBA00023170"/>
    </source>
</evidence>
<dbReference type="InterPro" id="IPR052491">
    <property type="entry name" value="TNFRSF10"/>
</dbReference>
<comment type="subcellular location">
    <subcellularLocation>
        <location evidence="1">Membrane</location>
    </subcellularLocation>
</comment>
<keyword evidence="11" id="KW-1185">Reference proteome</keyword>
<evidence type="ECO:0000313" key="10">
    <source>
        <dbReference type="EMBL" id="CAL1529472.1"/>
    </source>
</evidence>
<gene>
    <name evidence="10" type="ORF">GSLYS_00003627001</name>
</gene>
<dbReference type="SMART" id="SM00208">
    <property type="entry name" value="TNFR"/>
    <property type="match status" value="2"/>
</dbReference>
<dbReference type="GO" id="GO:0036462">
    <property type="term" value="P:TRAIL-activated apoptotic signaling pathway"/>
    <property type="evidence" value="ECO:0007669"/>
    <property type="project" value="TreeGrafter"/>
</dbReference>
<organism evidence="10 11">
    <name type="scientific">Lymnaea stagnalis</name>
    <name type="common">Great pond snail</name>
    <name type="synonym">Helix stagnalis</name>
    <dbReference type="NCBI Taxonomy" id="6523"/>
    <lineage>
        <taxon>Eukaryota</taxon>
        <taxon>Metazoa</taxon>
        <taxon>Spiralia</taxon>
        <taxon>Lophotrochozoa</taxon>
        <taxon>Mollusca</taxon>
        <taxon>Gastropoda</taxon>
        <taxon>Heterobranchia</taxon>
        <taxon>Euthyneura</taxon>
        <taxon>Panpulmonata</taxon>
        <taxon>Hygrophila</taxon>
        <taxon>Lymnaeoidea</taxon>
        <taxon>Lymnaeidae</taxon>
        <taxon>Lymnaea</taxon>
    </lineage>
</organism>
<dbReference type="GO" id="GO:0005886">
    <property type="term" value="C:plasma membrane"/>
    <property type="evidence" value="ECO:0007669"/>
    <property type="project" value="TreeGrafter"/>
</dbReference>
<keyword evidence="2" id="KW-0677">Repeat</keyword>
<dbReference type="AlphaFoldDB" id="A0AAV2H7R5"/>
<dbReference type="GO" id="GO:0009986">
    <property type="term" value="C:cell surface"/>
    <property type="evidence" value="ECO:0007669"/>
    <property type="project" value="TreeGrafter"/>
</dbReference>
<protein>
    <recommendedName>
        <fullName evidence="9">TNFR-Cys domain-containing protein</fullName>
    </recommendedName>
</protein>
<dbReference type="InterPro" id="IPR001368">
    <property type="entry name" value="TNFR/NGFR_Cys_rich_reg"/>
</dbReference>
<evidence type="ECO:0000256" key="2">
    <source>
        <dbReference type="ARBA" id="ARBA00022737"/>
    </source>
</evidence>
<keyword evidence="3" id="KW-0472">Membrane</keyword>
<feature type="chain" id="PRO_5043909511" description="TNFR-Cys domain-containing protein" evidence="8">
    <location>
        <begin position="28"/>
        <end position="139"/>
    </location>
</feature>
<keyword evidence="4 7" id="KW-1015">Disulfide bond</keyword>
<feature type="signal peptide" evidence="8">
    <location>
        <begin position="1"/>
        <end position="27"/>
    </location>
</feature>
<evidence type="ECO:0000256" key="4">
    <source>
        <dbReference type="ARBA" id="ARBA00023157"/>
    </source>
</evidence>
<evidence type="ECO:0000313" key="11">
    <source>
        <dbReference type="Proteomes" id="UP001497497"/>
    </source>
</evidence>
<sequence length="139" mass="15312">MKKHFKIVHLIKLQVLILLHLSAIAYATICDSGPCGPGQYLSSDTHICLPCQVGTFMNHSQHNCSSCYRCYKPIQAENEITLGPCTSQSDTVAGCKSGYFLRPEAHADSPFSCERCGQCKEGEMVIKKCSNFTDTKCGR</sequence>
<evidence type="ECO:0000256" key="8">
    <source>
        <dbReference type="SAM" id="SignalP"/>
    </source>
</evidence>
<name>A0AAV2H7R5_LYMST</name>
<feature type="domain" description="TNFR-Cys" evidence="9">
    <location>
        <begin position="94"/>
        <end position="137"/>
    </location>
</feature>
<dbReference type="PANTHER" id="PTHR46330:SF1">
    <property type="entry name" value="TUMOR NECROSIS FACTOR RECEPTOR SUPERFAMILY MEMBER 10B"/>
    <property type="match status" value="1"/>
</dbReference>
<keyword evidence="6" id="KW-0325">Glycoprotein</keyword>
<evidence type="ECO:0000256" key="1">
    <source>
        <dbReference type="ARBA" id="ARBA00004370"/>
    </source>
</evidence>
<feature type="disulfide bond" evidence="7">
    <location>
        <begin position="116"/>
        <end position="129"/>
    </location>
</feature>
<dbReference type="EMBL" id="CAXITT010000049">
    <property type="protein sequence ID" value="CAL1529472.1"/>
    <property type="molecule type" value="Genomic_DNA"/>
</dbReference>
<dbReference type="PANTHER" id="PTHR46330">
    <property type="entry name" value="TUMOR NECROSIS FACTOR RECEPTOR SUPERFAMILY MEMBER 10B"/>
    <property type="match status" value="1"/>
</dbReference>
<dbReference type="SUPFAM" id="SSF57586">
    <property type="entry name" value="TNF receptor-like"/>
    <property type="match status" value="1"/>
</dbReference>
<evidence type="ECO:0000256" key="6">
    <source>
        <dbReference type="ARBA" id="ARBA00023180"/>
    </source>
</evidence>
<feature type="repeat" description="TNFR-Cys" evidence="7">
    <location>
        <begin position="94"/>
        <end position="137"/>
    </location>
</feature>
<dbReference type="GO" id="GO:0043065">
    <property type="term" value="P:positive regulation of apoptotic process"/>
    <property type="evidence" value="ECO:0007669"/>
    <property type="project" value="TreeGrafter"/>
</dbReference>
<dbReference type="Proteomes" id="UP001497497">
    <property type="component" value="Unassembled WGS sequence"/>
</dbReference>